<reference evidence="2 3" key="1">
    <citation type="submission" date="2024-07" db="EMBL/GenBank/DDBJ databases">
        <authorList>
            <person name="Lee S."/>
            <person name="Kang M."/>
        </authorList>
    </citation>
    <scope>NUCLEOTIDE SEQUENCE [LARGE SCALE GENOMIC DNA]</scope>
    <source>
        <strain evidence="2 3">DS6</strain>
    </source>
</reference>
<accession>A0ABV3SSX3</accession>
<name>A0ABV3SSX3_9ACTN</name>
<evidence type="ECO:0000313" key="3">
    <source>
        <dbReference type="Proteomes" id="UP001556631"/>
    </source>
</evidence>
<keyword evidence="3" id="KW-1185">Reference proteome</keyword>
<gene>
    <name evidence="2" type="ORF">AB3X52_00295</name>
</gene>
<dbReference type="EMBL" id="JBFPJR010000001">
    <property type="protein sequence ID" value="MEX0426041.1"/>
    <property type="molecule type" value="Genomic_DNA"/>
</dbReference>
<dbReference type="GO" id="GO:0016787">
    <property type="term" value="F:hydrolase activity"/>
    <property type="evidence" value="ECO:0007669"/>
    <property type="project" value="UniProtKB-KW"/>
</dbReference>
<dbReference type="RefSeq" id="WP_367990603.1">
    <property type="nucleotide sequence ID" value="NZ_JBFPJR010000001.1"/>
</dbReference>
<protein>
    <submittedName>
        <fullName evidence="2">Sulfatase</fullName>
        <ecNumber evidence="2">3.1.6.-</ecNumber>
    </submittedName>
</protein>
<feature type="domain" description="Sulfatase N-terminal" evidence="1">
    <location>
        <begin position="61"/>
        <end position="402"/>
    </location>
</feature>
<dbReference type="Gene3D" id="3.40.720.10">
    <property type="entry name" value="Alkaline Phosphatase, subunit A"/>
    <property type="match status" value="1"/>
</dbReference>
<evidence type="ECO:0000259" key="1">
    <source>
        <dbReference type="Pfam" id="PF00884"/>
    </source>
</evidence>
<dbReference type="InterPro" id="IPR000917">
    <property type="entry name" value="Sulfatase_N"/>
</dbReference>
<dbReference type="Pfam" id="PF00884">
    <property type="entry name" value="Sulfatase"/>
    <property type="match status" value="1"/>
</dbReference>
<dbReference type="EC" id="3.1.6.-" evidence="2"/>
<comment type="caution">
    <text evidence="2">The sequence shown here is derived from an EMBL/GenBank/DDBJ whole genome shotgun (WGS) entry which is preliminary data.</text>
</comment>
<dbReference type="PANTHER" id="PTHR43108">
    <property type="entry name" value="N-ACETYLGLUCOSAMINE-6-SULFATASE FAMILY MEMBER"/>
    <property type="match status" value="1"/>
</dbReference>
<keyword evidence="2" id="KW-0378">Hydrolase</keyword>
<evidence type="ECO:0000313" key="2">
    <source>
        <dbReference type="EMBL" id="MEX0426041.1"/>
    </source>
</evidence>
<proteinExistence type="predicted"/>
<dbReference type="SUPFAM" id="SSF53649">
    <property type="entry name" value="Alkaline phosphatase-like"/>
    <property type="match status" value="1"/>
</dbReference>
<dbReference type="InterPro" id="IPR017850">
    <property type="entry name" value="Alkaline_phosphatase_core_sf"/>
</dbReference>
<sequence length="623" mass="67899">MLLPRPRTSHLRPLPPYAVNLLALVVAALVAALAVVVVPDAPARAVAQVATQASTGSHARPNIVLILTDDMRADDIRWMPQTRRLLGGSGTTFTRAVSPNPLCCPARAELLTAEYTHNNGVHSNGGQWGGFHALKDRDNTLGVWLQNAGYKTAYLGKYLNTWSLPRDGVPAGWTHFDATTANVYRYTKYRFSNDGHNNLSQANIGRDAQGRGYITRAMTTIMKRWIGEFSGSDQPFFLFDSELAPHMGGISDTKAGPALPEPKYAHLYAHAVNPATRSAAYQDPNVSDVPVEARLSGKHAGPAYNQAMFLGRIRALRSVDDHVAAIVKKLRETGELANTELIFTSDNGFMNGEHRYSNKLLGYKESLDVPLIIKGPGFGHRRSAHPVTTVDLASTIVDLAGATPGRVTDGQSVVGRVAKTGARPIPIEGEVQRHIYEHAWGWQGVLWGRYTYIRYWHGGQELYDTNRSRWQEENLLHNPRYAGVLARLKSVYADLHLCVGEAECSPAAATPPGPRAQYEPRFPIMRPAARTVPARGAKAIRLAVRVGAPVTGVKAHRGHVRLVVDGVPRGAAVAVDTQGRATVSWDPPASTARRVHVVRVQYDGGSPDLLSGRSDKTVKVRVS</sequence>
<dbReference type="CDD" id="cd16147">
    <property type="entry name" value="G6S"/>
    <property type="match status" value="1"/>
</dbReference>
<organism evidence="2 3">
    <name type="scientific">Nocardioides eburneus</name>
    <dbReference type="NCBI Taxonomy" id="3231482"/>
    <lineage>
        <taxon>Bacteria</taxon>
        <taxon>Bacillati</taxon>
        <taxon>Actinomycetota</taxon>
        <taxon>Actinomycetes</taxon>
        <taxon>Propionibacteriales</taxon>
        <taxon>Nocardioidaceae</taxon>
        <taxon>Nocardioides</taxon>
    </lineage>
</organism>
<dbReference type="Proteomes" id="UP001556631">
    <property type="component" value="Unassembled WGS sequence"/>
</dbReference>
<dbReference type="PANTHER" id="PTHR43108:SF8">
    <property type="entry name" value="SD21168P"/>
    <property type="match status" value="1"/>
</dbReference>